<name>A0ABN2GRF9_9ACTN</name>
<dbReference type="PANTHER" id="PTHR43798:SF33">
    <property type="entry name" value="HYDROLASE, PUTATIVE (AFU_ORTHOLOGUE AFUA_2G14860)-RELATED"/>
    <property type="match status" value="1"/>
</dbReference>
<dbReference type="GO" id="GO:0016787">
    <property type="term" value="F:hydrolase activity"/>
    <property type="evidence" value="ECO:0007669"/>
    <property type="project" value="UniProtKB-KW"/>
</dbReference>
<dbReference type="Proteomes" id="UP001500280">
    <property type="component" value="Unassembled WGS sequence"/>
</dbReference>
<evidence type="ECO:0000256" key="1">
    <source>
        <dbReference type="ARBA" id="ARBA00010088"/>
    </source>
</evidence>
<dbReference type="InterPro" id="IPR050266">
    <property type="entry name" value="AB_hydrolase_sf"/>
</dbReference>
<evidence type="ECO:0000313" key="5">
    <source>
        <dbReference type="Proteomes" id="UP001500280"/>
    </source>
</evidence>
<accession>A0ABN2GRF9</accession>
<keyword evidence="5" id="KW-1185">Reference proteome</keyword>
<organism evidence="4 5">
    <name type="scientific">Kribbella yunnanensis</name>
    <dbReference type="NCBI Taxonomy" id="190194"/>
    <lineage>
        <taxon>Bacteria</taxon>
        <taxon>Bacillati</taxon>
        <taxon>Actinomycetota</taxon>
        <taxon>Actinomycetes</taxon>
        <taxon>Propionibacteriales</taxon>
        <taxon>Kribbellaceae</taxon>
        <taxon>Kribbella</taxon>
    </lineage>
</organism>
<dbReference type="PANTHER" id="PTHR43798">
    <property type="entry name" value="MONOACYLGLYCEROL LIPASE"/>
    <property type="match status" value="1"/>
</dbReference>
<dbReference type="InterPro" id="IPR000073">
    <property type="entry name" value="AB_hydrolase_1"/>
</dbReference>
<protein>
    <submittedName>
        <fullName evidence="4">Alpha/beta hydrolase</fullName>
    </submittedName>
</protein>
<evidence type="ECO:0000259" key="3">
    <source>
        <dbReference type="Pfam" id="PF00561"/>
    </source>
</evidence>
<dbReference type="Pfam" id="PF00561">
    <property type="entry name" value="Abhydrolase_1"/>
    <property type="match status" value="1"/>
</dbReference>
<comment type="caution">
    <text evidence="4">The sequence shown here is derived from an EMBL/GenBank/DDBJ whole genome shotgun (WGS) entry which is preliminary data.</text>
</comment>
<evidence type="ECO:0000256" key="2">
    <source>
        <dbReference type="ARBA" id="ARBA00022801"/>
    </source>
</evidence>
<dbReference type="InterPro" id="IPR002410">
    <property type="entry name" value="Peptidase_S33"/>
</dbReference>
<proteinExistence type="inferred from homology"/>
<gene>
    <name evidence="4" type="ORF">GCM10009745_18340</name>
</gene>
<dbReference type="SUPFAM" id="SSF53474">
    <property type="entry name" value="alpha/beta-Hydrolases"/>
    <property type="match status" value="1"/>
</dbReference>
<reference evidence="4 5" key="1">
    <citation type="journal article" date="2019" name="Int. J. Syst. Evol. Microbiol.">
        <title>The Global Catalogue of Microorganisms (GCM) 10K type strain sequencing project: providing services to taxonomists for standard genome sequencing and annotation.</title>
        <authorList>
            <consortium name="The Broad Institute Genomics Platform"/>
            <consortium name="The Broad Institute Genome Sequencing Center for Infectious Disease"/>
            <person name="Wu L."/>
            <person name="Ma J."/>
        </authorList>
    </citation>
    <scope>NUCLEOTIDE SEQUENCE [LARGE SCALE GENOMIC DNA]</scope>
    <source>
        <strain evidence="4 5">JCM 14307</strain>
    </source>
</reference>
<comment type="similarity">
    <text evidence="1">Belongs to the peptidase S33 family.</text>
</comment>
<dbReference type="Gene3D" id="3.40.50.1820">
    <property type="entry name" value="alpha/beta hydrolase"/>
    <property type="match status" value="1"/>
</dbReference>
<feature type="domain" description="AB hydrolase-1" evidence="3">
    <location>
        <begin position="30"/>
        <end position="140"/>
    </location>
</feature>
<dbReference type="InterPro" id="IPR029058">
    <property type="entry name" value="AB_hydrolase_fold"/>
</dbReference>
<dbReference type="PRINTS" id="PR00793">
    <property type="entry name" value="PROAMNOPTASE"/>
</dbReference>
<evidence type="ECO:0000313" key="4">
    <source>
        <dbReference type="EMBL" id="GAA1675554.1"/>
    </source>
</evidence>
<keyword evidence="2 4" id="KW-0378">Hydrolase</keyword>
<dbReference type="EMBL" id="BAAANF010000005">
    <property type="protein sequence ID" value="GAA1675554.1"/>
    <property type="molecule type" value="Genomic_DNA"/>
</dbReference>
<sequence>MHRAPRLPGMLIEVRGTRLYVDRRGAADAPPLLFLHGGPGSGSYDFLSFQGDRLAERLHVIGADQRGVQQSDPLTGPITELDLIADFEALRETLGLKSWSILGHSFGGRLALRYAVAHSDSVAKVIFENPAWDVQLNSETLVRAAQRIAPDVQLPPHEGPATKQMWDDRIALLHELGDRRMEIYLGPDTQDLVLPADTEIPDELHARSGHFSQVITETPEFLESLLPLLAQITQPALLIKGACDPVTSPEEIARFEADVPDGTYYSATAAGHFVHAEAADAYTQLVTGFVLS</sequence>